<dbReference type="RefSeq" id="WP_363797757.1">
    <property type="nucleotide sequence ID" value="NZ_CP159925.1"/>
</dbReference>
<feature type="transmembrane region" description="Helical" evidence="1">
    <location>
        <begin position="73"/>
        <end position="90"/>
    </location>
</feature>
<feature type="transmembrane region" description="Helical" evidence="1">
    <location>
        <begin position="43"/>
        <end position="61"/>
    </location>
</feature>
<dbReference type="EMBL" id="CP159925">
    <property type="protein sequence ID" value="XCO74907.1"/>
    <property type="molecule type" value="Genomic_DNA"/>
</dbReference>
<keyword evidence="1" id="KW-1133">Transmembrane helix</keyword>
<feature type="transmembrane region" description="Helical" evidence="1">
    <location>
        <begin position="110"/>
        <end position="131"/>
    </location>
</feature>
<gene>
    <name evidence="2" type="ORF">ABU614_21555</name>
</gene>
<reference evidence="2" key="1">
    <citation type="submission" date="2024-06" db="EMBL/GenBank/DDBJ databases">
        <authorList>
            <person name="Li S."/>
        </authorList>
    </citation>
    <scope>NUCLEOTIDE SEQUENCE</scope>
    <source>
        <strain evidence="2">SR10</strain>
    </source>
</reference>
<feature type="transmembrane region" description="Helical" evidence="1">
    <location>
        <begin position="168"/>
        <end position="186"/>
    </location>
</feature>
<proteinExistence type="predicted"/>
<feature type="transmembrane region" description="Helical" evidence="1">
    <location>
        <begin position="138"/>
        <end position="156"/>
    </location>
</feature>
<evidence type="ECO:0000313" key="2">
    <source>
        <dbReference type="EMBL" id="XCO74907.1"/>
    </source>
</evidence>
<organism evidence="2">
    <name type="scientific">Lysobacter firmicutimachus</name>
    <dbReference type="NCBI Taxonomy" id="1792846"/>
    <lineage>
        <taxon>Bacteria</taxon>
        <taxon>Pseudomonadati</taxon>
        <taxon>Pseudomonadota</taxon>
        <taxon>Gammaproteobacteria</taxon>
        <taxon>Lysobacterales</taxon>
        <taxon>Lysobacteraceae</taxon>
        <taxon>Lysobacter</taxon>
    </lineage>
</organism>
<sequence>MALLAAVCCLGALLGFGAALDGYSHWRHPPGLLGAQGIERAAAFNLFGFVAPGLLLAALAWRLRERYDALGAAARIGAWLCALSALAWAGQGLLPLDPSDLDARASRLHAAMWMLWWLAFVPGAALLGLGVRQARPALTALVWSGGGAVLALMAASELRLLAAPPAQRLALLLWLGCYLGAAWPAARRGLA</sequence>
<protein>
    <submittedName>
        <fullName evidence="2">DUF998 domain-containing protein</fullName>
    </submittedName>
</protein>
<keyword evidence="1" id="KW-0812">Transmembrane</keyword>
<dbReference type="InterPro" id="IPR009339">
    <property type="entry name" value="DUF998"/>
</dbReference>
<accession>A0AAU8MSA6</accession>
<keyword evidence="1" id="KW-0472">Membrane</keyword>
<dbReference type="Pfam" id="PF06197">
    <property type="entry name" value="DUF998"/>
    <property type="match status" value="1"/>
</dbReference>
<evidence type="ECO:0000256" key="1">
    <source>
        <dbReference type="SAM" id="Phobius"/>
    </source>
</evidence>
<dbReference type="AlphaFoldDB" id="A0AAU8MSA6"/>
<name>A0AAU8MSA6_9GAMM</name>